<dbReference type="AlphaFoldDB" id="A0A3P7ND10"/>
<evidence type="ECO:0000256" key="1">
    <source>
        <dbReference type="SAM" id="MobiDB-lite"/>
    </source>
</evidence>
<reference evidence="2 3" key="1">
    <citation type="submission" date="2018-11" db="EMBL/GenBank/DDBJ databases">
        <authorList>
            <consortium name="Pathogen Informatics"/>
        </authorList>
    </citation>
    <scope>NUCLEOTIDE SEQUENCE [LARGE SCALE GENOMIC DNA]</scope>
</reference>
<accession>A0A3P7ND10</accession>
<dbReference type="EMBL" id="UYRV01120653">
    <property type="protein sequence ID" value="VDN32417.1"/>
    <property type="molecule type" value="Genomic_DNA"/>
</dbReference>
<sequence>MTKRPSDDDVDCIEEPPAKVACPDTSDNDGKFLLLV</sequence>
<organism evidence="2 3">
    <name type="scientific">Cylicostephanus goldi</name>
    <name type="common">Nematode worm</name>
    <dbReference type="NCBI Taxonomy" id="71465"/>
    <lineage>
        <taxon>Eukaryota</taxon>
        <taxon>Metazoa</taxon>
        <taxon>Ecdysozoa</taxon>
        <taxon>Nematoda</taxon>
        <taxon>Chromadorea</taxon>
        <taxon>Rhabditida</taxon>
        <taxon>Rhabditina</taxon>
        <taxon>Rhabditomorpha</taxon>
        <taxon>Strongyloidea</taxon>
        <taxon>Strongylidae</taxon>
        <taxon>Cylicostephanus</taxon>
    </lineage>
</organism>
<protein>
    <submittedName>
        <fullName evidence="2">Uncharacterized protein</fullName>
    </submittedName>
</protein>
<evidence type="ECO:0000313" key="2">
    <source>
        <dbReference type="EMBL" id="VDN32417.1"/>
    </source>
</evidence>
<feature type="region of interest" description="Disordered" evidence="1">
    <location>
        <begin position="1"/>
        <end position="26"/>
    </location>
</feature>
<dbReference type="Proteomes" id="UP000271889">
    <property type="component" value="Unassembled WGS sequence"/>
</dbReference>
<keyword evidence="3" id="KW-1185">Reference proteome</keyword>
<gene>
    <name evidence="2" type="ORF">CGOC_LOCUS12099</name>
</gene>
<proteinExistence type="predicted"/>
<evidence type="ECO:0000313" key="3">
    <source>
        <dbReference type="Proteomes" id="UP000271889"/>
    </source>
</evidence>
<name>A0A3P7ND10_CYLGO</name>